<comment type="caution">
    <text evidence="1">The sequence shown here is derived from an EMBL/GenBank/DDBJ whole genome shotgun (WGS) entry which is preliminary data.</text>
</comment>
<accession>A0A0F8ZQ49</accession>
<proteinExistence type="predicted"/>
<gene>
    <name evidence="1" type="ORF">LCGC14_2943060</name>
</gene>
<sequence>MILICSNCGYRRTKYNKVIGKLIL</sequence>
<protein>
    <submittedName>
        <fullName evidence="1">Uncharacterized protein</fullName>
    </submittedName>
</protein>
<reference evidence="1" key="1">
    <citation type="journal article" date="2015" name="Nature">
        <title>Complex archaea that bridge the gap between prokaryotes and eukaryotes.</title>
        <authorList>
            <person name="Spang A."/>
            <person name="Saw J.H."/>
            <person name="Jorgensen S.L."/>
            <person name="Zaremba-Niedzwiedzka K."/>
            <person name="Martijn J."/>
            <person name="Lind A.E."/>
            <person name="van Eijk R."/>
            <person name="Schleper C."/>
            <person name="Guy L."/>
            <person name="Ettema T.J."/>
        </authorList>
    </citation>
    <scope>NUCLEOTIDE SEQUENCE</scope>
</reference>
<organism evidence="1">
    <name type="scientific">marine sediment metagenome</name>
    <dbReference type="NCBI Taxonomy" id="412755"/>
    <lineage>
        <taxon>unclassified sequences</taxon>
        <taxon>metagenomes</taxon>
        <taxon>ecological metagenomes</taxon>
    </lineage>
</organism>
<feature type="non-terminal residue" evidence="1">
    <location>
        <position position="24"/>
    </location>
</feature>
<name>A0A0F8ZQ49_9ZZZZ</name>
<dbReference type="EMBL" id="LAZR01059086">
    <property type="protein sequence ID" value="KKK68539.1"/>
    <property type="molecule type" value="Genomic_DNA"/>
</dbReference>
<evidence type="ECO:0000313" key="1">
    <source>
        <dbReference type="EMBL" id="KKK68539.1"/>
    </source>
</evidence>
<dbReference type="AlphaFoldDB" id="A0A0F8ZQ49"/>